<gene>
    <name evidence="3" type="ORF">GSI_02612</name>
</gene>
<sequence length="715" mass="79274">MDPGNTTHDLSFFLDGVVRTTTDLRDDNLRLKSKNEHLEGQLSEVMPELEKLRKERAALKAAIGALLRQNGVLPAHGDDRHWRTPATFATLPHEILQHIFNLAVSTEPTYQFDPSIGPGAHNPWFDLVRMKKAFPLICRASVWPGMAVLFSDIVLRRMGQVSALAETLRIPDVGPRLGNLVKGIQWDSCLVTAPCSDVIREDLTFIFAQCTRLRSFSYHPHTSFPLRSVTPDEDECEGCFNPLWFITMPPSIPDHPLLQTPTFNLRRLELDLSMDDAILRAIHKILSTFNALESLALGPWPAYPSLLLEDSELMKLAAVSLPSLTNLQIFATSAALDQYLCTRWEVPQLARLTIIFCSGWPSQLLGQFGRGLRYLHLFPTPSVFSNNQTFLPSLQACSTLVDVCPVLEHLVVPLLEKSLTSYPLPLNSPTLDEPTAAMYRRSALNPESKVPALRTVRLLFTSEKAVPSLVGVAGGAASGSGVRSHVRNPDWPWICHPRLLVEGSADSDSVLYYYFAQGWVAQTGAAVIPQDLVPLVWKGRDFDDGWPAVYGHCLEDSLLDERAGDVEGEGGDGARSGDENNTTVIGDDDDAREKEEQEEPEPKEREPEEPEPQEQEMVEAAAELALPEYPVTQLDRETVLTAFRSSPGSPIVILTFGITISGLFTLYSGRAKAMELGARYRSCAGPPRPRRHRSLARPVGRAQAGGRRMYLLHET</sequence>
<feature type="region of interest" description="Disordered" evidence="1">
    <location>
        <begin position="563"/>
        <end position="617"/>
    </location>
</feature>
<accession>A0A2G8SM20</accession>
<dbReference type="AlphaFoldDB" id="A0A2G8SM20"/>
<keyword evidence="4" id="KW-1185">Reference proteome</keyword>
<dbReference type="EMBL" id="AYKW01000004">
    <property type="protein sequence ID" value="PIL34825.1"/>
    <property type="molecule type" value="Genomic_DNA"/>
</dbReference>
<dbReference type="OrthoDB" id="2741929at2759"/>
<evidence type="ECO:0000256" key="1">
    <source>
        <dbReference type="SAM" id="MobiDB-lite"/>
    </source>
</evidence>
<feature type="compositionally biased region" description="Basic and acidic residues" evidence="1">
    <location>
        <begin position="591"/>
        <end position="606"/>
    </location>
</feature>
<keyword evidence="2" id="KW-0812">Transmembrane</keyword>
<proteinExistence type="predicted"/>
<reference evidence="3 4" key="1">
    <citation type="journal article" date="2015" name="Sci. Rep.">
        <title>Chromosome-level genome map provides insights into diverse defense mechanisms in the medicinal fungus Ganoderma sinense.</title>
        <authorList>
            <person name="Zhu Y."/>
            <person name="Xu J."/>
            <person name="Sun C."/>
            <person name="Zhou S."/>
            <person name="Xu H."/>
            <person name="Nelson D.R."/>
            <person name="Qian J."/>
            <person name="Song J."/>
            <person name="Luo H."/>
            <person name="Xiang L."/>
            <person name="Li Y."/>
            <person name="Xu Z."/>
            <person name="Ji A."/>
            <person name="Wang L."/>
            <person name="Lu S."/>
            <person name="Hayward A."/>
            <person name="Sun W."/>
            <person name="Li X."/>
            <person name="Schwartz D.C."/>
            <person name="Wang Y."/>
            <person name="Chen S."/>
        </authorList>
    </citation>
    <scope>NUCLEOTIDE SEQUENCE [LARGE SCALE GENOMIC DNA]</scope>
    <source>
        <strain evidence="3 4">ZZ0214-1</strain>
    </source>
</reference>
<feature type="compositionally biased region" description="Acidic residues" evidence="1">
    <location>
        <begin position="607"/>
        <end position="617"/>
    </location>
</feature>
<feature type="transmembrane region" description="Helical" evidence="2">
    <location>
        <begin position="651"/>
        <end position="669"/>
    </location>
</feature>
<keyword evidence="2" id="KW-0472">Membrane</keyword>
<dbReference type="Proteomes" id="UP000230002">
    <property type="component" value="Unassembled WGS sequence"/>
</dbReference>
<name>A0A2G8SM20_9APHY</name>
<organism evidence="3 4">
    <name type="scientific">Ganoderma sinense ZZ0214-1</name>
    <dbReference type="NCBI Taxonomy" id="1077348"/>
    <lineage>
        <taxon>Eukaryota</taxon>
        <taxon>Fungi</taxon>
        <taxon>Dikarya</taxon>
        <taxon>Basidiomycota</taxon>
        <taxon>Agaricomycotina</taxon>
        <taxon>Agaricomycetes</taxon>
        <taxon>Polyporales</taxon>
        <taxon>Polyporaceae</taxon>
        <taxon>Ganoderma</taxon>
    </lineage>
</organism>
<evidence type="ECO:0008006" key="5">
    <source>
        <dbReference type="Google" id="ProtNLM"/>
    </source>
</evidence>
<keyword evidence="2" id="KW-1133">Transmembrane helix</keyword>
<evidence type="ECO:0000256" key="2">
    <source>
        <dbReference type="SAM" id="Phobius"/>
    </source>
</evidence>
<comment type="caution">
    <text evidence="3">The sequence shown here is derived from an EMBL/GenBank/DDBJ whole genome shotgun (WGS) entry which is preliminary data.</text>
</comment>
<evidence type="ECO:0000313" key="3">
    <source>
        <dbReference type="EMBL" id="PIL34825.1"/>
    </source>
</evidence>
<evidence type="ECO:0000313" key="4">
    <source>
        <dbReference type="Proteomes" id="UP000230002"/>
    </source>
</evidence>
<protein>
    <recommendedName>
        <fullName evidence="5">F-box domain-containing protein</fullName>
    </recommendedName>
</protein>